<protein>
    <recommendedName>
        <fullName evidence="12">ABC transporter permease</fullName>
    </recommendedName>
</protein>
<evidence type="ECO:0000256" key="3">
    <source>
        <dbReference type="ARBA" id="ARBA00022692"/>
    </source>
</evidence>
<comment type="similarity">
    <text evidence="6">Belongs to the ABC-4 integral membrane protein family.</text>
</comment>
<dbReference type="InterPro" id="IPR025857">
    <property type="entry name" value="MacB_PCD"/>
</dbReference>
<proteinExistence type="inferred from homology"/>
<dbReference type="EMBL" id="AP018042">
    <property type="protein sequence ID" value="BAX82322.1"/>
    <property type="molecule type" value="Genomic_DNA"/>
</dbReference>
<dbReference type="Pfam" id="PF02687">
    <property type="entry name" value="FtsX"/>
    <property type="match status" value="1"/>
</dbReference>
<evidence type="ECO:0000259" key="9">
    <source>
        <dbReference type="Pfam" id="PF12704"/>
    </source>
</evidence>
<evidence type="ECO:0000256" key="5">
    <source>
        <dbReference type="ARBA" id="ARBA00023136"/>
    </source>
</evidence>
<evidence type="ECO:0000313" key="10">
    <source>
        <dbReference type="EMBL" id="BAX82322.1"/>
    </source>
</evidence>
<evidence type="ECO:0000256" key="6">
    <source>
        <dbReference type="ARBA" id="ARBA00038076"/>
    </source>
</evidence>
<evidence type="ECO:0000256" key="7">
    <source>
        <dbReference type="SAM" id="Phobius"/>
    </source>
</evidence>
<dbReference type="PANTHER" id="PTHR30572:SF4">
    <property type="entry name" value="ABC TRANSPORTER PERMEASE YTRF"/>
    <property type="match status" value="1"/>
</dbReference>
<dbReference type="AlphaFoldDB" id="A0A1Y1CQV2"/>
<dbReference type="GO" id="GO:0022857">
    <property type="term" value="F:transmembrane transporter activity"/>
    <property type="evidence" value="ECO:0007669"/>
    <property type="project" value="TreeGrafter"/>
</dbReference>
<dbReference type="Proteomes" id="UP000218267">
    <property type="component" value="Chromosome"/>
</dbReference>
<dbReference type="PANTHER" id="PTHR30572">
    <property type="entry name" value="MEMBRANE COMPONENT OF TRANSPORTER-RELATED"/>
    <property type="match status" value="1"/>
</dbReference>
<dbReference type="InterPro" id="IPR050250">
    <property type="entry name" value="Macrolide_Exporter_MacB"/>
</dbReference>
<feature type="transmembrane region" description="Helical" evidence="7">
    <location>
        <begin position="325"/>
        <end position="351"/>
    </location>
</feature>
<evidence type="ECO:0008006" key="12">
    <source>
        <dbReference type="Google" id="ProtNLM"/>
    </source>
</evidence>
<keyword evidence="11" id="KW-1185">Reference proteome</keyword>
<dbReference type="OrthoDB" id="9770036at2"/>
<organism evidence="10 11">
    <name type="scientific">Labilibaculum antarcticum</name>
    <dbReference type="NCBI Taxonomy" id="1717717"/>
    <lineage>
        <taxon>Bacteria</taxon>
        <taxon>Pseudomonadati</taxon>
        <taxon>Bacteroidota</taxon>
        <taxon>Bacteroidia</taxon>
        <taxon>Marinilabiliales</taxon>
        <taxon>Marinifilaceae</taxon>
        <taxon>Labilibaculum</taxon>
    </lineage>
</organism>
<feature type="transmembrane region" description="Helical" evidence="7">
    <location>
        <begin position="371"/>
        <end position="391"/>
    </location>
</feature>
<feature type="domain" description="ABC3 transporter permease C-terminal" evidence="8">
    <location>
        <begin position="284"/>
        <end position="399"/>
    </location>
</feature>
<reference evidence="10 11" key="1">
    <citation type="journal article" date="2018" name="Mar. Genomics">
        <title>Complete genome sequence of Marinifilaceae bacterium strain SPP2, isolated from the Antarctic marine sediment.</title>
        <authorList>
            <person name="Watanabe M."/>
            <person name="Kojima H."/>
            <person name="Fukui M."/>
        </authorList>
    </citation>
    <scope>NUCLEOTIDE SEQUENCE [LARGE SCALE GENOMIC DNA]</scope>
    <source>
        <strain evidence="10 11">SPP2</strain>
    </source>
</reference>
<gene>
    <name evidence="10" type="ORF">ALGA_4030</name>
</gene>
<accession>A0A1Y1CQV2</accession>
<feature type="transmembrane region" description="Helical" evidence="7">
    <location>
        <begin position="280"/>
        <end position="305"/>
    </location>
</feature>
<sequence length="408" mass="45834">MFDLDKWQEIFETIRKNKLRTILTGFSVSWGIFMLIILLGSGNGLQNGVLNQFQADAVNSLWIYSGRTSIPFNGMKAGRRIQFTNEDYQKTKDSGLDVDKISSRYSIFRNSQISYKTEFVNYNIIAVHPDTETLESTSNLKGRFLNDIDVKNFRKVVAISTVVEEALFKREEPIGKYVKINGIPFQVIGVFTDYSERDLQRVYVPISTAQKVFNGANRISNMSFTTNTPDIESLQAMEQQLRKSFASRHKFDITDRRAMWINNNMENYQRTMALFSGIRIFVWIIGVFTIIAGIVGVSNIMIIVVRERTKEIGIRKALGATPSSIVSLVLLESVLITSAAGYIGLVLGVILLEVLAPHTQIEFFMNPSVDLSVGIQATLVLVFAGLLAGFFPAWKAAKVMPIEALAHE</sequence>
<dbReference type="KEGG" id="mbas:ALGA_4030"/>
<keyword evidence="2" id="KW-1003">Cell membrane</keyword>
<keyword evidence="3 7" id="KW-0812">Transmembrane</keyword>
<dbReference type="RefSeq" id="WP_096432528.1">
    <property type="nucleotide sequence ID" value="NZ_AP018042.1"/>
</dbReference>
<feature type="domain" description="MacB-like periplasmic core" evidence="9">
    <location>
        <begin position="21"/>
        <end position="243"/>
    </location>
</feature>
<dbReference type="GO" id="GO:0005886">
    <property type="term" value="C:plasma membrane"/>
    <property type="evidence" value="ECO:0007669"/>
    <property type="project" value="UniProtKB-SubCell"/>
</dbReference>
<evidence type="ECO:0000259" key="8">
    <source>
        <dbReference type="Pfam" id="PF02687"/>
    </source>
</evidence>
<name>A0A1Y1CQV2_9BACT</name>
<dbReference type="Pfam" id="PF12704">
    <property type="entry name" value="MacB_PCD"/>
    <property type="match status" value="1"/>
</dbReference>
<keyword evidence="4 7" id="KW-1133">Transmembrane helix</keyword>
<evidence type="ECO:0000256" key="1">
    <source>
        <dbReference type="ARBA" id="ARBA00004651"/>
    </source>
</evidence>
<evidence type="ECO:0000256" key="2">
    <source>
        <dbReference type="ARBA" id="ARBA00022475"/>
    </source>
</evidence>
<evidence type="ECO:0000313" key="11">
    <source>
        <dbReference type="Proteomes" id="UP000218267"/>
    </source>
</evidence>
<keyword evidence="5 7" id="KW-0472">Membrane</keyword>
<comment type="subcellular location">
    <subcellularLocation>
        <location evidence="1">Cell membrane</location>
        <topology evidence="1">Multi-pass membrane protein</topology>
    </subcellularLocation>
</comment>
<reference evidence="11" key="2">
    <citation type="journal article" date="2020" name="Antonie Van Leeuwenhoek">
        <title>Labilibaculum antarcticum sp. nov., a novel facultative anaerobic, psychrotorelant bacterium isolated from marine sediment of Antarctica.</title>
        <authorList>
            <person name="Watanabe M."/>
            <person name="Kojima H."/>
            <person name="Fukui M."/>
        </authorList>
    </citation>
    <scope>NUCLEOTIDE SEQUENCE [LARGE SCALE GENOMIC DNA]</scope>
    <source>
        <strain evidence="11">SPP2</strain>
    </source>
</reference>
<evidence type="ECO:0000256" key="4">
    <source>
        <dbReference type="ARBA" id="ARBA00022989"/>
    </source>
</evidence>
<feature type="transmembrane region" description="Helical" evidence="7">
    <location>
        <begin position="21"/>
        <end position="40"/>
    </location>
</feature>
<dbReference type="InterPro" id="IPR003838">
    <property type="entry name" value="ABC3_permease_C"/>
</dbReference>